<keyword evidence="2" id="KW-1185">Reference proteome</keyword>
<comment type="caution">
    <text evidence="1">The sequence shown here is derived from an EMBL/GenBank/DDBJ whole genome shotgun (WGS) entry which is preliminary data.</text>
</comment>
<accession>A0ABW9P158</accession>
<dbReference type="Proteomes" id="UP000460558">
    <property type="component" value="Unassembled WGS sequence"/>
</dbReference>
<organism evidence="1 2">
    <name type="scientific">Streptomyces katsurahamanus</name>
    <dbReference type="NCBI Taxonomy" id="2577098"/>
    <lineage>
        <taxon>Bacteria</taxon>
        <taxon>Bacillati</taxon>
        <taxon>Actinomycetota</taxon>
        <taxon>Actinomycetes</taxon>
        <taxon>Kitasatosporales</taxon>
        <taxon>Streptomycetaceae</taxon>
        <taxon>Streptomyces</taxon>
    </lineage>
</organism>
<proteinExistence type="predicted"/>
<evidence type="ECO:0000313" key="2">
    <source>
        <dbReference type="Proteomes" id="UP000460558"/>
    </source>
</evidence>
<sequence length="99" mass="11072">MAKLIARLFGSLLRRLFPPSGRHRASGPTRPVAPGLLLSAEPTSLAWSEVLHGDAIALVRPYLIAHERRVRRQRRRVLWLAVHGFDLGSRVIHGVEVGR</sequence>
<dbReference type="EMBL" id="VDEQ01000287">
    <property type="protein sequence ID" value="MQS38784.1"/>
    <property type="molecule type" value="Genomic_DNA"/>
</dbReference>
<protein>
    <submittedName>
        <fullName evidence="1">Uncharacterized protein</fullName>
    </submittedName>
</protein>
<evidence type="ECO:0000313" key="1">
    <source>
        <dbReference type="EMBL" id="MQS38784.1"/>
    </source>
</evidence>
<reference evidence="1 2" key="1">
    <citation type="submission" date="2019-06" db="EMBL/GenBank/DDBJ databases">
        <title>Comparative genomics and metabolomics analyses of clavulanic acid producing Streptomyces species provides insight into specialized metabolism and evolution of beta-lactam biosynthetic gene clusters.</title>
        <authorList>
            <person name="Moore M.A."/>
            <person name="Cruz-Morales P."/>
            <person name="Barona Gomez F."/>
            <person name="Kapil T."/>
        </authorList>
    </citation>
    <scope>NUCLEOTIDE SEQUENCE [LARGE SCALE GENOMIC DNA]</scope>
    <source>
        <strain evidence="1 2">T-272</strain>
    </source>
</reference>
<name>A0ABW9P158_9ACTN</name>
<gene>
    <name evidence="1" type="ORF">FFZ77_25305</name>
</gene>